<feature type="domain" description="Smr" evidence="2">
    <location>
        <begin position="159"/>
        <end position="241"/>
    </location>
</feature>
<protein>
    <submittedName>
        <fullName evidence="3">Smr/MutS family protein</fullName>
    </submittedName>
</protein>
<feature type="compositionally biased region" description="Low complexity" evidence="1">
    <location>
        <begin position="90"/>
        <end position="102"/>
    </location>
</feature>
<evidence type="ECO:0000256" key="1">
    <source>
        <dbReference type="SAM" id="MobiDB-lite"/>
    </source>
</evidence>
<dbReference type="InterPro" id="IPR036063">
    <property type="entry name" value="Smr_dom_sf"/>
</dbReference>
<reference evidence="3" key="1">
    <citation type="submission" date="2020-12" db="EMBL/GenBank/DDBJ databases">
        <title>Geomonas sp. Red875, isolated from river sediment.</title>
        <authorList>
            <person name="Xu Z."/>
            <person name="Zhang Z."/>
            <person name="Masuda Y."/>
            <person name="Itoh H."/>
            <person name="Senoo K."/>
        </authorList>
    </citation>
    <scope>NUCLEOTIDE SEQUENCE</scope>
    <source>
        <strain evidence="3">Red875</strain>
    </source>
</reference>
<dbReference type="Proteomes" id="UP000636888">
    <property type="component" value="Unassembled WGS sequence"/>
</dbReference>
<dbReference type="SMART" id="SM00463">
    <property type="entry name" value="SMR"/>
    <property type="match status" value="1"/>
</dbReference>
<dbReference type="AlphaFoldDB" id="A0A8J7M1K2"/>
<name>A0A8J7M1K2_9BACT</name>
<comment type="caution">
    <text evidence="3">The sequence shown here is derived from an EMBL/GenBank/DDBJ whole genome shotgun (WGS) entry which is preliminary data.</text>
</comment>
<feature type="compositionally biased region" description="Low complexity" evidence="1">
    <location>
        <begin position="35"/>
        <end position="63"/>
    </location>
</feature>
<evidence type="ECO:0000259" key="2">
    <source>
        <dbReference type="PROSITE" id="PS50828"/>
    </source>
</evidence>
<feature type="region of interest" description="Disordered" evidence="1">
    <location>
        <begin position="1"/>
        <end position="109"/>
    </location>
</feature>
<dbReference type="PANTHER" id="PTHR35562:SF2">
    <property type="entry name" value="DNA ENDONUCLEASE SMRA-RELATED"/>
    <property type="match status" value="1"/>
</dbReference>
<keyword evidence="4" id="KW-1185">Reference proteome</keyword>
<dbReference type="Gene3D" id="3.30.1370.110">
    <property type="match status" value="1"/>
</dbReference>
<gene>
    <name evidence="3" type="ORF">JFN93_19970</name>
</gene>
<proteinExistence type="predicted"/>
<dbReference type="RefSeq" id="WP_199385912.1">
    <property type="nucleotide sequence ID" value="NZ_JAEMHM010000019.1"/>
</dbReference>
<dbReference type="PANTHER" id="PTHR35562">
    <property type="entry name" value="DNA ENDONUCLEASE SMRA-RELATED"/>
    <property type="match status" value="1"/>
</dbReference>
<sequence>MKKKQPTQQKPKEFSASPFQALKKLVASGEKEAPAAKQPAPATKPAGAKPPVKPAATPAAKTPPSREEAEDMSFFFDAMEGVQRLGQKGTPAPAQPAQPTAPKSTKRDDDDARVFLQAVEALRMDVRFTDEIPEPTAPPASVNRLRQVRRGTIRVDLELDLHGLTREEAIENLERFVKGAYGRGQKGVLVITGKGNNSPGEPVLKQAVATWLREAGKPMVAEFVAAPREMGGGGAFVVFLKEKKPPEPDQGEPSEGK</sequence>
<dbReference type="InterPro" id="IPR002625">
    <property type="entry name" value="Smr_dom"/>
</dbReference>
<evidence type="ECO:0000313" key="3">
    <source>
        <dbReference type="EMBL" id="MBJ6726995.1"/>
    </source>
</evidence>
<accession>A0A8J7M1K2</accession>
<dbReference type="Pfam" id="PF01713">
    <property type="entry name" value="Smr"/>
    <property type="match status" value="1"/>
</dbReference>
<organism evidence="3 4">
    <name type="scientific">Geomesophilobacter sediminis</name>
    <dbReference type="NCBI Taxonomy" id="2798584"/>
    <lineage>
        <taxon>Bacteria</taxon>
        <taxon>Pseudomonadati</taxon>
        <taxon>Thermodesulfobacteriota</taxon>
        <taxon>Desulfuromonadia</taxon>
        <taxon>Geobacterales</taxon>
        <taxon>Geobacteraceae</taxon>
        <taxon>Geomesophilobacter</taxon>
    </lineage>
</organism>
<evidence type="ECO:0000313" key="4">
    <source>
        <dbReference type="Proteomes" id="UP000636888"/>
    </source>
</evidence>
<dbReference type="PROSITE" id="PS50828">
    <property type="entry name" value="SMR"/>
    <property type="match status" value="1"/>
</dbReference>
<dbReference type="SUPFAM" id="SSF160443">
    <property type="entry name" value="SMR domain-like"/>
    <property type="match status" value="1"/>
</dbReference>
<dbReference type="EMBL" id="JAEMHM010000019">
    <property type="protein sequence ID" value="MBJ6726995.1"/>
    <property type="molecule type" value="Genomic_DNA"/>
</dbReference>